<dbReference type="Gene3D" id="2.40.180.10">
    <property type="entry name" value="Catalase core domain"/>
    <property type="match status" value="1"/>
</dbReference>
<dbReference type="InterPro" id="IPR010582">
    <property type="entry name" value="Catalase_immune_responsive"/>
</dbReference>
<name>A0AA88HW01_ARTSF</name>
<dbReference type="GO" id="GO:0005777">
    <property type="term" value="C:peroxisome"/>
    <property type="evidence" value="ECO:0007669"/>
    <property type="project" value="TreeGrafter"/>
</dbReference>
<protein>
    <recommendedName>
        <fullName evidence="10">Catalase core domain-containing protein</fullName>
    </recommendedName>
</protein>
<evidence type="ECO:0000256" key="8">
    <source>
        <dbReference type="PIRSR" id="PIRSR038928-2"/>
    </source>
</evidence>
<keyword evidence="5" id="KW-0560">Oxidoreductase</keyword>
<dbReference type="InterPro" id="IPR011614">
    <property type="entry name" value="Catalase_core"/>
</dbReference>
<gene>
    <name evidence="11" type="ORF">QYM36_009993</name>
</gene>
<dbReference type="Pfam" id="PF06628">
    <property type="entry name" value="Catalase-rel"/>
    <property type="match status" value="1"/>
</dbReference>
<comment type="cofactor">
    <cofactor evidence="8">
        <name>heme</name>
        <dbReference type="ChEBI" id="CHEBI:30413"/>
    </cofactor>
</comment>
<evidence type="ECO:0000313" key="12">
    <source>
        <dbReference type="Proteomes" id="UP001187531"/>
    </source>
</evidence>
<evidence type="ECO:0000256" key="5">
    <source>
        <dbReference type="ARBA" id="ARBA00023002"/>
    </source>
</evidence>
<dbReference type="EMBL" id="JAVRJZ010000012">
    <property type="protein sequence ID" value="KAK2715191.1"/>
    <property type="molecule type" value="Genomic_DNA"/>
</dbReference>
<dbReference type="GO" id="GO:0042542">
    <property type="term" value="P:response to hydrogen peroxide"/>
    <property type="evidence" value="ECO:0007669"/>
    <property type="project" value="TreeGrafter"/>
</dbReference>
<dbReference type="GO" id="GO:0005739">
    <property type="term" value="C:mitochondrion"/>
    <property type="evidence" value="ECO:0007669"/>
    <property type="project" value="TreeGrafter"/>
</dbReference>
<comment type="caution">
    <text evidence="11">The sequence shown here is derived from an EMBL/GenBank/DDBJ whole genome shotgun (WGS) entry which is preliminary data.</text>
</comment>
<evidence type="ECO:0000256" key="2">
    <source>
        <dbReference type="ARBA" id="ARBA00022559"/>
    </source>
</evidence>
<evidence type="ECO:0000256" key="6">
    <source>
        <dbReference type="ARBA" id="ARBA00023004"/>
    </source>
</evidence>
<sequence length="529" mass="59842">MATKGKRKASAESSESIAQKMMDSAGQQPLEFKKIKTDEVSDLLTTAAGIPVGSSTACLTVGPRGPMLMKDDKYMEEIEDFVFSTVRPRILHAKGCGAFGTFEVTNDISKYCISAVFANVGKKTPIAVRFSMMNSDLGTPDGNRDIRGFAIRFYTEQGNWDLVGINQPVFFLRDPFLLASLSKSLKRNPVTNLKSPEAYWDFVAHRPETLHIALMNYSDRGTPFSYRHMHGFSVNTFEVIGNEGAITFIRFHWISNQGLRHLSKEEIKNMNADDPDFAGRDLYNTIAEGKSPSWTLNCQMMTEEQAKNFKEFDPFDCTKVWSHEEFPLVEIGKITLDKNPKNFYAEIEQLVFNPANLPPGINPSPDRILQGRMQIYRESGRHRVGVNFMQLPVNCPYRGHVSNYHHGGEMSFKYDDTGKPIYHPNSFGGPNPDPKYRELPIEISGMIDRYDVGALEDNYKQPQVFFEKVLDEKARVRLIANIAEHLQHSSPNIQKKMIEHFTKVHKDLGNGVKKELGKHLNESMTAPAE</sequence>
<dbReference type="InterPro" id="IPR018028">
    <property type="entry name" value="Catalase"/>
</dbReference>
<evidence type="ECO:0000313" key="11">
    <source>
        <dbReference type="EMBL" id="KAK2715191.1"/>
    </source>
</evidence>
<dbReference type="GO" id="GO:0042744">
    <property type="term" value="P:hydrogen peroxide catabolic process"/>
    <property type="evidence" value="ECO:0007669"/>
    <property type="project" value="UniProtKB-KW"/>
</dbReference>
<dbReference type="Proteomes" id="UP001187531">
    <property type="component" value="Unassembled WGS sequence"/>
</dbReference>
<keyword evidence="4 8" id="KW-0479">Metal-binding</keyword>
<evidence type="ECO:0000256" key="7">
    <source>
        <dbReference type="ARBA" id="ARBA00023324"/>
    </source>
</evidence>
<evidence type="ECO:0000256" key="3">
    <source>
        <dbReference type="ARBA" id="ARBA00022617"/>
    </source>
</evidence>
<proteinExistence type="inferred from homology"/>
<dbReference type="SUPFAM" id="SSF56634">
    <property type="entry name" value="Heme-dependent catalase-like"/>
    <property type="match status" value="1"/>
</dbReference>
<dbReference type="PANTHER" id="PTHR11465">
    <property type="entry name" value="CATALASE"/>
    <property type="match status" value="1"/>
</dbReference>
<dbReference type="PRINTS" id="PR00067">
    <property type="entry name" value="CATALASE"/>
</dbReference>
<keyword evidence="6 8" id="KW-0408">Iron</keyword>
<dbReference type="SMART" id="SM01060">
    <property type="entry name" value="Catalase"/>
    <property type="match status" value="1"/>
</dbReference>
<dbReference type="Pfam" id="PF00199">
    <property type="entry name" value="Catalase"/>
    <property type="match status" value="1"/>
</dbReference>
<dbReference type="PROSITE" id="PS51402">
    <property type="entry name" value="CATALASE_3"/>
    <property type="match status" value="1"/>
</dbReference>
<accession>A0AA88HW01</accession>
<evidence type="ECO:0000259" key="10">
    <source>
        <dbReference type="SMART" id="SM01060"/>
    </source>
</evidence>
<keyword evidence="12" id="KW-1185">Reference proteome</keyword>
<evidence type="ECO:0000256" key="4">
    <source>
        <dbReference type="ARBA" id="ARBA00022723"/>
    </source>
</evidence>
<feature type="region of interest" description="Disordered" evidence="9">
    <location>
        <begin position="1"/>
        <end position="25"/>
    </location>
</feature>
<dbReference type="GO" id="GO:0020037">
    <property type="term" value="F:heme binding"/>
    <property type="evidence" value="ECO:0007669"/>
    <property type="project" value="InterPro"/>
</dbReference>
<reference evidence="11" key="1">
    <citation type="submission" date="2023-07" db="EMBL/GenBank/DDBJ databases">
        <title>Chromosome-level genome assembly of Artemia franciscana.</title>
        <authorList>
            <person name="Jo E."/>
        </authorList>
    </citation>
    <scope>NUCLEOTIDE SEQUENCE</scope>
    <source>
        <tissue evidence="11">Whole body</tissue>
    </source>
</reference>
<keyword evidence="2" id="KW-0575">Peroxidase</keyword>
<dbReference type="GO" id="GO:0046872">
    <property type="term" value="F:metal ion binding"/>
    <property type="evidence" value="ECO:0007669"/>
    <property type="project" value="UniProtKB-KW"/>
</dbReference>
<dbReference type="InterPro" id="IPR020835">
    <property type="entry name" value="Catalase_sf"/>
</dbReference>
<feature type="binding site" description="axial binding residue" evidence="8">
    <location>
        <position position="376"/>
    </location>
    <ligand>
        <name>heme</name>
        <dbReference type="ChEBI" id="CHEBI:30413"/>
    </ligand>
    <ligandPart>
        <name>Fe</name>
        <dbReference type="ChEBI" id="CHEBI:18248"/>
    </ligandPart>
</feature>
<comment type="similarity">
    <text evidence="1">Belongs to the catalase family.</text>
</comment>
<dbReference type="PANTHER" id="PTHR11465:SF9">
    <property type="entry name" value="CATALASE"/>
    <property type="match status" value="1"/>
</dbReference>
<evidence type="ECO:0000256" key="9">
    <source>
        <dbReference type="SAM" id="MobiDB-lite"/>
    </source>
</evidence>
<dbReference type="AlphaFoldDB" id="A0AA88HW01"/>
<dbReference type="GO" id="GO:0004096">
    <property type="term" value="F:catalase activity"/>
    <property type="evidence" value="ECO:0007669"/>
    <property type="project" value="UniProtKB-EC"/>
</dbReference>
<keyword evidence="7" id="KW-0376">Hydrogen peroxide</keyword>
<organism evidence="11 12">
    <name type="scientific">Artemia franciscana</name>
    <name type="common">Brine shrimp</name>
    <name type="synonym">Artemia sanfranciscana</name>
    <dbReference type="NCBI Taxonomy" id="6661"/>
    <lineage>
        <taxon>Eukaryota</taxon>
        <taxon>Metazoa</taxon>
        <taxon>Ecdysozoa</taxon>
        <taxon>Arthropoda</taxon>
        <taxon>Crustacea</taxon>
        <taxon>Branchiopoda</taxon>
        <taxon>Anostraca</taxon>
        <taxon>Artemiidae</taxon>
        <taxon>Artemia</taxon>
    </lineage>
</organism>
<dbReference type="PIRSF" id="PIRSF038928">
    <property type="entry name" value="Catalase_clade1-3"/>
    <property type="match status" value="1"/>
</dbReference>
<keyword evidence="3 8" id="KW-0349">Heme</keyword>
<evidence type="ECO:0000256" key="1">
    <source>
        <dbReference type="ARBA" id="ARBA00005329"/>
    </source>
</evidence>
<feature type="domain" description="Catalase core" evidence="10">
    <location>
        <begin position="45"/>
        <end position="431"/>
    </location>
</feature>
<dbReference type="InterPro" id="IPR024711">
    <property type="entry name" value="Catalase_clade1/3"/>
</dbReference>